<organism evidence="1 2">
    <name type="scientific">Endocarpon pusillum</name>
    <dbReference type="NCBI Taxonomy" id="364733"/>
    <lineage>
        <taxon>Eukaryota</taxon>
        <taxon>Fungi</taxon>
        <taxon>Dikarya</taxon>
        <taxon>Ascomycota</taxon>
        <taxon>Pezizomycotina</taxon>
        <taxon>Eurotiomycetes</taxon>
        <taxon>Chaetothyriomycetidae</taxon>
        <taxon>Verrucariales</taxon>
        <taxon>Verrucariaceae</taxon>
        <taxon>Endocarpon</taxon>
    </lineage>
</organism>
<dbReference type="Proteomes" id="UP000606974">
    <property type="component" value="Unassembled WGS sequence"/>
</dbReference>
<proteinExistence type="predicted"/>
<gene>
    <name evidence="1" type="ORF">GJ744_002850</name>
</gene>
<protein>
    <submittedName>
        <fullName evidence="1">Uncharacterized protein</fullName>
    </submittedName>
</protein>
<dbReference type="AlphaFoldDB" id="A0A8H7E083"/>
<name>A0A8H7E083_9EURO</name>
<dbReference type="EMBL" id="JAACFV010000150">
    <property type="protein sequence ID" value="KAF7504085.1"/>
    <property type="molecule type" value="Genomic_DNA"/>
</dbReference>
<reference evidence="1" key="1">
    <citation type="submission" date="2020-02" db="EMBL/GenBank/DDBJ databases">
        <authorList>
            <person name="Palmer J.M."/>
        </authorList>
    </citation>
    <scope>NUCLEOTIDE SEQUENCE</scope>
    <source>
        <strain evidence="1">EPUS1.4</strain>
        <tissue evidence="1">Thallus</tissue>
    </source>
</reference>
<evidence type="ECO:0000313" key="1">
    <source>
        <dbReference type="EMBL" id="KAF7504085.1"/>
    </source>
</evidence>
<evidence type="ECO:0000313" key="2">
    <source>
        <dbReference type="Proteomes" id="UP000606974"/>
    </source>
</evidence>
<accession>A0A8H7E083</accession>
<comment type="caution">
    <text evidence="1">The sequence shown here is derived from an EMBL/GenBank/DDBJ whole genome shotgun (WGS) entry which is preliminary data.</text>
</comment>
<sequence>MAGSIRTHTPTPTNALFQRFKLRNPQKRTLKLLRLKESQNRARNFTYGLLPAVYAQINASEISLLGYLRHRRCILLLSLFSSSLSSFKKPK</sequence>
<keyword evidence="2" id="KW-1185">Reference proteome</keyword>